<evidence type="ECO:0000313" key="8">
    <source>
        <dbReference type="EMBL" id="OOQ87297.1"/>
    </source>
</evidence>
<dbReference type="SUPFAM" id="SSF57701">
    <property type="entry name" value="Zn2/Cys6 DNA-binding domain"/>
    <property type="match status" value="1"/>
</dbReference>
<keyword evidence="2" id="KW-0805">Transcription regulation</keyword>
<evidence type="ECO:0000313" key="9">
    <source>
        <dbReference type="Proteomes" id="UP000190744"/>
    </source>
</evidence>
<dbReference type="EMBL" id="LJBN01000126">
    <property type="protein sequence ID" value="OOQ87297.1"/>
    <property type="molecule type" value="Genomic_DNA"/>
</dbReference>
<dbReference type="Pfam" id="PF00172">
    <property type="entry name" value="Zn_clus"/>
    <property type="match status" value="1"/>
</dbReference>
<dbReference type="InterPro" id="IPR001138">
    <property type="entry name" value="Zn2Cys6_DnaBD"/>
</dbReference>
<dbReference type="EC" id="2.7.1.172" evidence="1"/>
<dbReference type="Gene3D" id="4.10.240.10">
    <property type="entry name" value="Zn(2)-C6 fungal-type DNA-binding domain"/>
    <property type="match status" value="1"/>
</dbReference>
<proteinExistence type="predicted"/>
<dbReference type="PROSITE" id="PS50048">
    <property type="entry name" value="ZN2_CY6_FUNGAL_2"/>
    <property type="match status" value="1"/>
</dbReference>
<keyword evidence="5" id="KW-0539">Nucleus</keyword>
<keyword evidence="4" id="KW-0804">Transcription</keyword>
<organism evidence="8 9">
    <name type="scientific">Penicillium brasilianum</name>
    <dbReference type="NCBI Taxonomy" id="104259"/>
    <lineage>
        <taxon>Eukaryota</taxon>
        <taxon>Fungi</taxon>
        <taxon>Dikarya</taxon>
        <taxon>Ascomycota</taxon>
        <taxon>Pezizomycotina</taxon>
        <taxon>Eurotiomycetes</taxon>
        <taxon>Eurotiomycetidae</taxon>
        <taxon>Eurotiales</taxon>
        <taxon>Aspergillaceae</taxon>
        <taxon>Penicillium</taxon>
    </lineage>
</organism>
<keyword evidence="3" id="KW-0238">DNA-binding</keyword>
<sequence>MVVLGPFDRRTARTRCLACARRKIKCEGGSPCQYCMKRKQQCVPQAIQPQASIVFVNASAPCKRSGCLPLPPQLPTLRLCPKVSEGSSALFVKHFFSGFLARNDFGGPLDLGTIILEFQRSPSMYHASIALGALDLSRRPVPTLPPERKDAAVEAFTAYHTSIAKLKAEIISNKTPRDVNLWTTFFLGLFELMHDVTGEGWVKHFLYGTSTMLQLRGPEAHIAGPGRSFFLTARVFEICRALIYSEPTFLCQPEWISLTNKIWNEGNNKHWHPKELLFDLMIECSSISDRVWDLLKPGSNFPNMLLHRALFELAAEGFVIRSALADWFANFQKWSAGTGTPISHPSSVLATIYFHGISIYLSGIYDYRAQFNKIPTPTISQAAVQNHVDEILRVTEISLKTGNLAAVLFFFPLRVAGARVMTAREAESICAMLEEIKMRGFVVANAFTANLKFAYPTRAKTRLTITVRGAVEVIPTSAVKFVLDPVVINALPEGQEVVSAERYGNSAWASTARITARDSDGTLQHYFVKVVKRKLAGPRVLGEFSCMSELYKTMPSIVPAPRGSGKCLDSDDYFFLCDYLEIDHRQPDPVRLAESISELHRISVSPTGQFGFHITPYDGKLPLVAKWDSNWVSFYGKLLEGVYKLGILANGHWKRLDDAMKITLDKVVPRLLNRLYEEGRTVKPCLIHGDLWEENIGTDPRTGNIYIFDSCAYYAHHEMAIGMWRVGHHHMKAKEYRNEYFKLFEPDEPVKEYDDRNRLYSLKEKIMYSAHVPGTKAREQALEDMLYLIRKFVNQA</sequence>
<dbReference type="GO" id="GO:0102193">
    <property type="term" value="F:protein-ribulosamine 3-kinase activity"/>
    <property type="evidence" value="ECO:0007669"/>
    <property type="project" value="UniProtKB-EC"/>
</dbReference>
<dbReference type="AlphaFoldDB" id="A0A1S9RP64"/>
<gene>
    <name evidence="8" type="ORF">PEBR_17723</name>
</gene>
<dbReference type="GO" id="GO:0000981">
    <property type="term" value="F:DNA-binding transcription factor activity, RNA polymerase II-specific"/>
    <property type="evidence" value="ECO:0007669"/>
    <property type="project" value="InterPro"/>
</dbReference>
<dbReference type="SUPFAM" id="SSF56112">
    <property type="entry name" value="Protein kinase-like (PK-like)"/>
    <property type="match status" value="1"/>
</dbReference>
<evidence type="ECO:0000256" key="5">
    <source>
        <dbReference type="ARBA" id="ARBA00023242"/>
    </source>
</evidence>
<comment type="catalytic activity">
    <reaction evidence="6">
        <text>N(6)-D-ribulosyl-L-lysyl-[protein] + ATP = N(6)-(3-O-phospho-D-ribulosyl)-L-lysyl-[protein] + ADP + H(+)</text>
        <dbReference type="Rhea" id="RHEA:48432"/>
        <dbReference type="Rhea" id="RHEA-COMP:12103"/>
        <dbReference type="Rhea" id="RHEA-COMP:12104"/>
        <dbReference type="ChEBI" id="CHEBI:15378"/>
        <dbReference type="ChEBI" id="CHEBI:30616"/>
        <dbReference type="ChEBI" id="CHEBI:90418"/>
        <dbReference type="ChEBI" id="CHEBI:90420"/>
        <dbReference type="ChEBI" id="CHEBI:456216"/>
        <dbReference type="EC" id="2.7.1.172"/>
    </reaction>
    <physiologicalReaction direction="left-to-right" evidence="6">
        <dbReference type="Rhea" id="RHEA:48433"/>
    </physiologicalReaction>
</comment>
<dbReference type="Gene3D" id="3.90.1200.10">
    <property type="match status" value="1"/>
</dbReference>
<dbReference type="SMART" id="SM00066">
    <property type="entry name" value="GAL4"/>
    <property type="match status" value="1"/>
</dbReference>
<reference evidence="9" key="1">
    <citation type="submission" date="2015-09" db="EMBL/GenBank/DDBJ databases">
        <authorList>
            <person name="Fill T.P."/>
            <person name="Baretta J.F."/>
            <person name="de Almeida L.G."/>
            <person name="Rocha M."/>
            <person name="de Souza D.H."/>
            <person name="Malavazi I."/>
            <person name="Cerdeira L.T."/>
            <person name="Hong H."/>
            <person name="Samborskyy M."/>
            <person name="de Vasconcelos A.T."/>
            <person name="Leadlay P."/>
            <person name="Rodrigues-Filho E."/>
        </authorList>
    </citation>
    <scope>NUCLEOTIDE SEQUENCE [LARGE SCALE GENOMIC DNA]</scope>
    <source>
        <strain evidence="9">LaBioMMi 136</strain>
    </source>
</reference>
<name>A0A1S9RP64_PENBI</name>
<dbReference type="InterPro" id="IPR011009">
    <property type="entry name" value="Kinase-like_dom_sf"/>
</dbReference>
<dbReference type="PANTHER" id="PTHR12149">
    <property type="entry name" value="FRUCTOSAMINE 3 KINASE-RELATED PROTEIN"/>
    <property type="match status" value="1"/>
</dbReference>
<protein>
    <recommendedName>
        <fullName evidence="1">protein-ribulosamine 3-kinase</fullName>
        <ecNumber evidence="1">2.7.1.172</ecNumber>
    </recommendedName>
</protein>
<dbReference type="GO" id="GO:0008270">
    <property type="term" value="F:zinc ion binding"/>
    <property type="evidence" value="ECO:0007669"/>
    <property type="project" value="InterPro"/>
</dbReference>
<dbReference type="CDD" id="cd00067">
    <property type="entry name" value="GAL4"/>
    <property type="match status" value="1"/>
</dbReference>
<feature type="domain" description="Zn(2)-C6 fungal-type" evidence="7">
    <location>
        <begin position="15"/>
        <end position="43"/>
    </location>
</feature>
<dbReference type="InterPro" id="IPR016477">
    <property type="entry name" value="Fructo-/Ketosamine-3-kinase"/>
</dbReference>
<accession>A0A1S9RP64</accession>
<evidence type="ECO:0000259" key="7">
    <source>
        <dbReference type="PROSITE" id="PS50048"/>
    </source>
</evidence>
<dbReference type="GO" id="GO:0003677">
    <property type="term" value="F:DNA binding"/>
    <property type="evidence" value="ECO:0007669"/>
    <property type="project" value="UniProtKB-KW"/>
</dbReference>
<dbReference type="PANTHER" id="PTHR12149:SF8">
    <property type="entry name" value="PROTEIN-RIBULOSAMINE 3-KINASE"/>
    <property type="match status" value="1"/>
</dbReference>
<evidence type="ECO:0000256" key="3">
    <source>
        <dbReference type="ARBA" id="ARBA00023125"/>
    </source>
</evidence>
<dbReference type="Pfam" id="PF03881">
    <property type="entry name" value="Fructosamin_kin"/>
    <property type="match status" value="1"/>
</dbReference>
<evidence type="ECO:0000256" key="2">
    <source>
        <dbReference type="ARBA" id="ARBA00023015"/>
    </source>
</evidence>
<comment type="caution">
    <text evidence="8">The sequence shown here is derived from an EMBL/GenBank/DDBJ whole genome shotgun (WGS) entry which is preliminary data.</text>
</comment>
<evidence type="ECO:0000256" key="6">
    <source>
        <dbReference type="ARBA" id="ARBA00048655"/>
    </source>
</evidence>
<evidence type="ECO:0000256" key="4">
    <source>
        <dbReference type="ARBA" id="ARBA00023163"/>
    </source>
</evidence>
<dbReference type="InterPro" id="IPR036864">
    <property type="entry name" value="Zn2-C6_fun-type_DNA-bd_sf"/>
</dbReference>
<dbReference type="Proteomes" id="UP000190744">
    <property type="component" value="Unassembled WGS sequence"/>
</dbReference>
<evidence type="ECO:0000256" key="1">
    <source>
        <dbReference type="ARBA" id="ARBA00011961"/>
    </source>
</evidence>